<evidence type="ECO:0000256" key="8">
    <source>
        <dbReference type="ARBA" id="ARBA00023306"/>
    </source>
</evidence>
<feature type="domain" description="Mur ligase C-terminal" evidence="11">
    <location>
        <begin position="312"/>
        <end position="433"/>
    </location>
</feature>
<gene>
    <name evidence="9" type="primary">murD</name>
    <name evidence="13" type="ORF">ABR60_02850</name>
</gene>
<evidence type="ECO:0000256" key="6">
    <source>
        <dbReference type="ARBA" id="ARBA00022741"/>
    </source>
</evidence>
<dbReference type="GO" id="GO:0051301">
    <property type="term" value="P:cell division"/>
    <property type="evidence" value="ECO:0007669"/>
    <property type="project" value="UniProtKB-KW"/>
</dbReference>
<dbReference type="UniPathway" id="UPA00219"/>
<dbReference type="Gene3D" id="3.90.190.20">
    <property type="entry name" value="Mur ligase, C-terminal domain"/>
    <property type="match status" value="1"/>
</dbReference>
<comment type="caution">
    <text evidence="13">The sequence shown here is derived from an EMBL/GenBank/DDBJ whole genome shotgun (WGS) entry which is preliminary data.</text>
</comment>
<sequence>MGGCVSQSFIDSLSGARCILFGAGITGAPTLKFLKSRGAIVISVDEKVIGPEIKSELKAEDLVGVKLAVVSPGWRVDHPLIKVALRAGIEIISEIDLAWRVKEQIAPNQRWIALTGTNGKTTAIQMLESMLIQSGIKAKACGNLGYTAIEAVVESGSDILALELSSFQLEWSKLAHFESVAILNVAQDHIDWHGSFENYLAAKLKIADLADLVILNRDDQYLAESGKKLSKKVIWISLQVPGKNEIGLVENIIVDRAFINGDAEALFELGDVTPSVGHNVSNAMAAAGLARSIGASPSAIAQGLRSFKLDHHRLEVVLTSGGITFIDDSKATNPHAAIAAIQSQLESIWIAGGLAKGAAMDELARRCKGRIKAAILIGSDATTIQSALLKESPNLAIYMTDSNLTGIDVMAQVMGIVKNIAVSGDVVLLAPACASMDQFKNYADRGDIFTQAAKEAFGE</sequence>
<keyword evidence="8 9" id="KW-0131">Cell cycle</keyword>
<evidence type="ECO:0000256" key="10">
    <source>
        <dbReference type="RuleBase" id="RU003664"/>
    </source>
</evidence>
<dbReference type="NCBIfam" id="TIGR01087">
    <property type="entry name" value="murD"/>
    <property type="match status" value="1"/>
</dbReference>
<feature type="domain" description="Mur ligase central" evidence="12">
    <location>
        <begin position="115"/>
        <end position="290"/>
    </location>
</feature>
<dbReference type="SUPFAM" id="SSF53623">
    <property type="entry name" value="MurD-like peptide ligases, catalytic domain"/>
    <property type="match status" value="1"/>
</dbReference>
<dbReference type="HAMAP" id="MF_00639">
    <property type="entry name" value="MurD"/>
    <property type="match status" value="1"/>
</dbReference>
<dbReference type="GO" id="GO:0071555">
    <property type="term" value="P:cell wall organization"/>
    <property type="evidence" value="ECO:0007669"/>
    <property type="project" value="UniProtKB-KW"/>
</dbReference>
<dbReference type="PANTHER" id="PTHR43692:SF1">
    <property type="entry name" value="UDP-N-ACETYLMURAMOYLALANINE--D-GLUTAMATE LIGASE"/>
    <property type="match status" value="1"/>
</dbReference>
<dbReference type="SUPFAM" id="SSF53244">
    <property type="entry name" value="MurD-like peptide ligases, peptide-binding domain"/>
    <property type="match status" value="1"/>
</dbReference>
<dbReference type="Gene3D" id="3.40.1190.10">
    <property type="entry name" value="Mur-like, catalytic domain"/>
    <property type="match status" value="1"/>
</dbReference>
<keyword evidence="5 9" id="KW-0132">Cell division</keyword>
<dbReference type="PROSITE" id="PS01011">
    <property type="entry name" value="FOLYLPOLYGLU_SYNT_1"/>
    <property type="match status" value="1"/>
</dbReference>
<evidence type="ECO:0000313" key="14">
    <source>
        <dbReference type="Proteomes" id="UP000053941"/>
    </source>
</evidence>
<dbReference type="SUPFAM" id="SSF51984">
    <property type="entry name" value="MurCD N-terminal domain"/>
    <property type="match status" value="1"/>
</dbReference>
<protein>
    <recommendedName>
        <fullName evidence="9 10">UDP-N-acetylmuramoylalanine--D-glutamate ligase</fullName>
        <ecNumber evidence="9 10">6.3.2.9</ecNumber>
    </recommendedName>
    <alternativeName>
        <fullName evidence="9">D-glutamic acid-adding enzyme</fullName>
    </alternativeName>
    <alternativeName>
        <fullName evidence="9">UDP-N-acetylmuramoyl-L-alanyl-D-glutamate synthetase</fullName>
    </alternativeName>
</protein>
<organism evidence="13 14">
    <name type="scientific">Actinobacteria bacterium BACL2 MAG-120802-bin41</name>
    <dbReference type="NCBI Taxonomy" id="1655568"/>
    <lineage>
        <taxon>Bacteria</taxon>
        <taxon>Bacillati</taxon>
        <taxon>Actinomycetota</taxon>
        <taxon>Actinomycetes</taxon>
        <taxon>Actinomycetes incertae sedis</taxon>
        <taxon>ac1 cluster</taxon>
    </lineage>
</organism>
<dbReference type="InterPro" id="IPR036615">
    <property type="entry name" value="Mur_ligase_C_dom_sf"/>
</dbReference>
<dbReference type="Pfam" id="PF08245">
    <property type="entry name" value="Mur_ligase_M"/>
    <property type="match status" value="1"/>
</dbReference>
<dbReference type="Pfam" id="PF02875">
    <property type="entry name" value="Mur_ligase_C"/>
    <property type="match status" value="1"/>
</dbReference>
<keyword evidence="9 10" id="KW-0133">Cell shape</keyword>
<dbReference type="InterPro" id="IPR004101">
    <property type="entry name" value="Mur_ligase_C"/>
</dbReference>
<comment type="similarity">
    <text evidence="9">Belongs to the MurCDEF family.</text>
</comment>
<evidence type="ECO:0000256" key="2">
    <source>
        <dbReference type="ARBA" id="ARBA00004752"/>
    </source>
</evidence>
<dbReference type="InterPro" id="IPR018109">
    <property type="entry name" value="Folylpolyglutamate_synth_CS"/>
</dbReference>
<evidence type="ECO:0000259" key="12">
    <source>
        <dbReference type="Pfam" id="PF08245"/>
    </source>
</evidence>
<reference evidence="13 14" key="1">
    <citation type="submission" date="2015-10" db="EMBL/GenBank/DDBJ databases">
        <title>Metagenome-Assembled Genomes uncover a global brackish microbiome.</title>
        <authorList>
            <person name="Hugerth L.W."/>
            <person name="Larsson J."/>
            <person name="Alneberg J."/>
            <person name="Lindh M.V."/>
            <person name="Legrand C."/>
            <person name="Pinhassi J."/>
            <person name="Andersson A.F."/>
        </authorList>
    </citation>
    <scope>NUCLEOTIDE SEQUENCE [LARGE SCALE GENOMIC DNA]</scope>
    <source>
        <strain evidence="13">BACL2 MAG-120802-bin41</strain>
    </source>
</reference>
<evidence type="ECO:0000256" key="3">
    <source>
        <dbReference type="ARBA" id="ARBA00022490"/>
    </source>
</evidence>
<keyword evidence="3 9" id="KW-0963">Cytoplasm</keyword>
<evidence type="ECO:0000256" key="9">
    <source>
        <dbReference type="HAMAP-Rule" id="MF_00639"/>
    </source>
</evidence>
<evidence type="ECO:0000259" key="11">
    <source>
        <dbReference type="Pfam" id="PF02875"/>
    </source>
</evidence>
<keyword evidence="7 9" id="KW-0067">ATP-binding</keyword>
<keyword evidence="6 9" id="KW-0547">Nucleotide-binding</keyword>
<dbReference type="AlphaFoldDB" id="A0A0R2NZT4"/>
<keyword evidence="4 9" id="KW-0436">Ligase</keyword>
<accession>A0A0R2NZT4</accession>
<dbReference type="Proteomes" id="UP000053941">
    <property type="component" value="Unassembled WGS sequence"/>
</dbReference>
<keyword evidence="9 10" id="KW-0573">Peptidoglycan synthesis</keyword>
<evidence type="ECO:0000256" key="4">
    <source>
        <dbReference type="ARBA" id="ARBA00022598"/>
    </source>
</evidence>
<dbReference type="Gene3D" id="3.40.50.720">
    <property type="entry name" value="NAD(P)-binding Rossmann-like Domain"/>
    <property type="match status" value="1"/>
</dbReference>
<evidence type="ECO:0000313" key="13">
    <source>
        <dbReference type="EMBL" id="KRO31364.1"/>
    </source>
</evidence>
<dbReference type="GO" id="GO:0008764">
    <property type="term" value="F:UDP-N-acetylmuramoylalanine-D-glutamate ligase activity"/>
    <property type="evidence" value="ECO:0007669"/>
    <property type="project" value="UniProtKB-UniRule"/>
</dbReference>
<comment type="pathway">
    <text evidence="2 9 10">Cell wall biogenesis; peptidoglycan biosynthesis.</text>
</comment>
<dbReference type="GO" id="GO:0004326">
    <property type="term" value="F:tetrahydrofolylpolyglutamate synthase activity"/>
    <property type="evidence" value="ECO:0007669"/>
    <property type="project" value="InterPro"/>
</dbReference>
<comment type="function">
    <text evidence="9 10">Cell wall formation. Catalyzes the addition of glutamate to the nucleotide precursor UDP-N-acetylmuramoyl-L-alanine (UMA).</text>
</comment>
<evidence type="ECO:0000256" key="5">
    <source>
        <dbReference type="ARBA" id="ARBA00022618"/>
    </source>
</evidence>
<dbReference type="PANTHER" id="PTHR43692">
    <property type="entry name" value="UDP-N-ACETYLMURAMOYLALANINE--D-GLUTAMATE LIGASE"/>
    <property type="match status" value="1"/>
</dbReference>
<evidence type="ECO:0000256" key="1">
    <source>
        <dbReference type="ARBA" id="ARBA00004496"/>
    </source>
</evidence>
<name>A0A0R2NZT4_9ACTN</name>
<keyword evidence="9 10" id="KW-0961">Cell wall biogenesis/degradation</keyword>
<proteinExistence type="inferred from homology"/>
<dbReference type="GO" id="GO:0008360">
    <property type="term" value="P:regulation of cell shape"/>
    <property type="evidence" value="ECO:0007669"/>
    <property type="project" value="UniProtKB-KW"/>
</dbReference>
<evidence type="ECO:0000256" key="7">
    <source>
        <dbReference type="ARBA" id="ARBA00022840"/>
    </source>
</evidence>
<dbReference type="InterPro" id="IPR013221">
    <property type="entry name" value="Mur_ligase_cen"/>
</dbReference>
<dbReference type="GO" id="GO:0009252">
    <property type="term" value="P:peptidoglycan biosynthetic process"/>
    <property type="evidence" value="ECO:0007669"/>
    <property type="project" value="UniProtKB-UniRule"/>
</dbReference>
<dbReference type="EMBL" id="LIAS01000003">
    <property type="protein sequence ID" value="KRO31364.1"/>
    <property type="molecule type" value="Genomic_DNA"/>
</dbReference>
<dbReference type="GO" id="GO:0005737">
    <property type="term" value="C:cytoplasm"/>
    <property type="evidence" value="ECO:0007669"/>
    <property type="project" value="UniProtKB-SubCell"/>
</dbReference>
<feature type="binding site" evidence="9">
    <location>
        <begin position="116"/>
        <end position="122"/>
    </location>
    <ligand>
        <name>ATP</name>
        <dbReference type="ChEBI" id="CHEBI:30616"/>
    </ligand>
</feature>
<dbReference type="EC" id="6.3.2.9" evidence="9 10"/>
<dbReference type="GO" id="GO:0005524">
    <property type="term" value="F:ATP binding"/>
    <property type="evidence" value="ECO:0007669"/>
    <property type="project" value="UniProtKB-UniRule"/>
</dbReference>
<dbReference type="InterPro" id="IPR005762">
    <property type="entry name" value="MurD"/>
</dbReference>
<comment type="catalytic activity">
    <reaction evidence="9 10">
        <text>UDP-N-acetyl-alpha-D-muramoyl-L-alanine + D-glutamate + ATP = UDP-N-acetyl-alpha-D-muramoyl-L-alanyl-D-glutamate + ADP + phosphate + H(+)</text>
        <dbReference type="Rhea" id="RHEA:16429"/>
        <dbReference type="ChEBI" id="CHEBI:15378"/>
        <dbReference type="ChEBI" id="CHEBI:29986"/>
        <dbReference type="ChEBI" id="CHEBI:30616"/>
        <dbReference type="ChEBI" id="CHEBI:43474"/>
        <dbReference type="ChEBI" id="CHEBI:83898"/>
        <dbReference type="ChEBI" id="CHEBI:83900"/>
        <dbReference type="ChEBI" id="CHEBI:456216"/>
        <dbReference type="EC" id="6.3.2.9"/>
    </reaction>
</comment>
<comment type="subcellular location">
    <subcellularLocation>
        <location evidence="1 9 10">Cytoplasm</location>
    </subcellularLocation>
</comment>
<dbReference type="InterPro" id="IPR036565">
    <property type="entry name" value="Mur-like_cat_sf"/>
</dbReference>